<comment type="caution">
    <text evidence="1">The sequence shown here is derived from an EMBL/GenBank/DDBJ whole genome shotgun (WGS) entry which is preliminary data.</text>
</comment>
<gene>
    <name evidence="1" type="ORF">JHL16_29935</name>
</gene>
<evidence type="ECO:0000313" key="1">
    <source>
        <dbReference type="EMBL" id="MBK1870623.1"/>
    </source>
</evidence>
<proteinExistence type="predicted"/>
<dbReference type="EMBL" id="JAENHL010000008">
    <property type="protein sequence ID" value="MBK1870623.1"/>
    <property type="molecule type" value="Genomic_DNA"/>
</dbReference>
<organism evidence="1 2">
    <name type="scientific">Taklimakanibacter albus</name>
    <dbReference type="NCBI Taxonomy" id="2800327"/>
    <lineage>
        <taxon>Bacteria</taxon>
        <taxon>Pseudomonadati</taxon>
        <taxon>Pseudomonadota</taxon>
        <taxon>Alphaproteobacteria</taxon>
        <taxon>Hyphomicrobiales</taxon>
        <taxon>Aestuariivirgaceae</taxon>
        <taxon>Taklimakanibacter</taxon>
    </lineage>
</organism>
<sequence length="367" mass="40893">MTLLSDQMPCRYVPILAIRPAEMKALEELPEVDKDSMLPLILIRPWLSANTLSKSINRFKEAYGETRPWLADIDPFYAAALANDDDDDDEADPKKVFSEIEALQDPANGYSNWCAFIEADPRAIPCLRLDPNNINALTQEIITFSAMQRGICLRIPRAGFGGIGQIADILNAQNVTSVLFILDFEQATMNELSNAAAAIGLINTIKGKIPGAEIAISATTFPDSFNGLKEQAIAERGFFSLIKAQLGQFRLIYSDRGSARAEKRTGGGGLPPPRVDYPSFKNWYFFKPEKIPTYQAAAKAAMTHKSWEPKMKIWGTQMIERTAKGDPYAIVSPVRSTATRINLHLHHQLYFDDPPLALQEIEDDWVD</sequence>
<protein>
    <submittedName>
        <fullName evidence="1">Beta family protein</fullName>
    </submittedName>
</protein>
<name>A0ACC5RE23_9HYPH</name>
<reference evidence="1" key="1">
    <citation type="submission" date="2021-01" db="EMBL/GenBank/DDBJ databases">
        <authorList>
            <person name="Sun Q."/>
        </authorList>
    </citation>
    <scope>NUCLEOTIDE SEQUENCE</scope>
    <source>
        <strain evidence="1">YIM B02566</strain>
    </source>
</reference>
<keyword evidence="2" id="KW-1185">Reference proteome</keyword>
<accession>A0ACC5RE23</accession>
<evidence type="ECO:0000313" key="2">
    <source>
        <dbReference type="Proteomes" id="UP000616151"/>
    </source>
</evidence>
<dbReference type="Proteomes" id="UP000616151">
    <property type="component" value="Unassembled WGS sequence"/>
</dbReference>